<keyword evidence="2" id="KW-1185">Reference proteome</keyword>
<name>A0A8H6ZIZ2_9AGAR</name>
<evidence type="ECO:0000313" key="1">
    <source>
        <dbReference type="EMBL" id="KAF7377791.1"/>
    </source>
</evidence>
<accession>A0A8H6ZIZ2</accession>
<dbReference type="EMBL" id="JACAZH010000001">
    <property type="protein sequence ID" value="KAF7377791.1"/>
    <property type="molecule type" value="Genomic_DNA"/>
</dbReference>
<dbReference type="Proteomes" id="UP000623467">
    <property type="component" value="Unassembled WGS sequence"/>
</dbReference>
<sequence length="318" mass="35239">MSTKSSRAADRAHIAEIDAKILVLRHSIQLLEAEKMCTQERLNEYMYPVLTLPNETVAEIFIHFLPAYPSPPPMTGPLSPTVLTHICHTWREIAFTTPALWRGISYPDRSESRSVTSDQGGLLQILQSWLSRSGCLPLSFCMAPVAAMLSDESLAALNAHHTRWEHITFVVEADADALRAQGATPLLKQLEIEPCSDKSLYFGEAPQLRSATVWRFSTVLPWSQLTSLTLICRPFDCSAILRHAVNLIHCHLALLGDSEVLEDDVELSSLESLILTQEGVDDAPTQYLGTLITPALRTLEVPEAFLEPYPIATLQALS</sequence>
<protein>
    <submittedName>
        <fullName evidence="1">F-box domain-containing protein</fullName>
    </submittedName>
</protein>
<comment type="caution">
    <text evidence="1">The sequence shown here is derived from an EMBL/GenBank/DDBJ whole genome shotgun (WGS) entry which is preliminary data.</text>
</comment>
<gene>
    <name evidence="1" type="ORF">MSAN_00202500</name>
</gene>
<dbReference type="OrthoDB" id="2999674at2759"/>
<reference evidence="1" key="1">
    <citation type="submission" date="2020-05" db="EMBL/GenBank/DDBJ databases">
        <title>Mycena genomes resolve the evolution of fungal bioluminescence.</title>
        <authorList>
            <person name="Tsai I.J."/>
        </authorList>
    </citation>
    <scope>NUCLEOTIDE SEQUENCE</scope>
    <source>
        <strain evidence="1">160909Yilan</strain>
    </source>
</reference>
<organism evidence="1 2">
    <name type="scientific">Mycena sanguinolenta</name>
    <dbReference type="NCBI Taxonomy" id="230812"/>
    <lineage>
        <taxon>Eukaryota</taxon>
        <taxon>Fungi</taxon>
        <taxon>Dikarya</taxon>
        <taxon>Basidiomycota</taxon>
        <taxon>Agaricomycotina</taxon>
        <taxon>Agaricomycetes</taxon>
        <taxon>Agaricomycetidae</taxon>
        <taxon>Agaricales</taxon>
        <taxon>Marasmiineae</taxon>
        <taxon>Mycenaceae</taxon>
        <taxon>Mycena</taxon>
    </lineage>
</organism>
<proteinExistence type="predicted"/>
<dbReference type="AlphaFoldDB" id="A0A8H6ZIZ2"/>
<evidence type="ECO:0000313" key="2">
    <source>
        <dbReference type="Proteomes" id="UP000623467"/>
    </source>
</evidence>